<dbReference type="SUPFAM" id="SSF51366">
    <property type="entry name" value="Ribulose-phoshate binding barrel"/>
    <property type="match status" value="1"/>
</dbReference>
<evidence type="ECO:0000256" key="3">
    <source>
        <dbReference type="ARBA" id="ARBA00011270"/>
    </source>
</evidence>
<evidence type="ECO:0000256" key="8">
    <source>
        <dbReference type="ARBA" id="ARBA00023239"/>
    </source>
</evidence>
<dbReference type="FunFam" id="3.20.20.70:FF:000037">
    <property type="entry name" value="Tryptophan synthase alpha chain"/>
    <property type="match status" value="1"/>
</dbReference>
<dbReference type="InterPro" id="IPR013785">
    <property type="entry name" value="Aldolase_TIM"/>
</dbReference>
<comment type="pathway">
    <text evidence="2">Amino-acid biosynthesis; L-tryptophan biosynthesis; L-tryptophan from chorismate: step 5/5.</text>
</comment>
<accession>A0A382E6S1</accession>
<dbReference type="GO" id="GO:0004834">
    <property type="term" value="F:tryptophan synthase activity"/>
    <property type="evidence" value="ECO:0007669"/>
    <property type="project" value="UniProtKB-EC"/>
</dbReference>
<dbReference type="InterPro" id="IPR002028">
    <property type="entry name" value="Trp_synthase_suA"/>
</dbReference>
<gene>
    <name evidence="10" type="ORF">METZ01_LOCUS198431</name>
</gene>
<dbReference type="InterPro" id="IPR018204">
    <property type="entry name" value="Trp_synthase_alpha_AS"/>
</dbReference>
<dbReference type="NCBIfam" id="TIGR00262">
    <property type="entry name" value="trpA"/>
    <property type="match status" value="1"/>
</dbReference>
<dbReference type="PROSITE" id="PS00167">
    <property type="entry name" value="TRP_SYNTHASE_ALPHA"/>
    <property type="match status" value="1"/>
</dbReference>
<evidence type="ECO:0000256" key="2">
    <source>
        <dbReference type="ARBA" id="ARBA00004733"/>
    </source>
</evidence>
<dbReference type="EC" id="4.2.1.20" evidence="4"/>
<comment type="catalytic activity">
    <reaction evidence="9">
        <text>(1S,2R)-1-C-(indol-3-yl)glycerol 3-phosphate + L-serine = D-glyceraldehyde 3-phosphate + L-tryptophan + H2O</text>
        <dbReference type="Rhea" id="RHEA:10532"/>
        <dbReference type="ChEBI" id="CHEBI:15377"/>
        <dbReference type="ChEBI" id="CHEBI:33384"/>
        <dbReference type="ChEBI" id="CHEBI:57912"/>
        <dbReference type="ChEBI" id="CHEBI:58866"/>
        <dbReference type="ChEBI" id="CHEBI:59776"/>
        <dbReference type="EC" id="4.2.1.20"/>
    </reaction>
</comment>
<proteinExistence type="inferred from homology"/>
<evidence type="ECO:0000256" key="7">
    <source>
        <dbReference type="ARBA" id="ARBA00023141"/>
    </source>
</evidence>
<dbReference type="PANTHER" id="PTHR43406:SF1">
    <property type="entry name" value="TRYPTOPHAN SYNTHASE ALPHA CHAIN, CHLOROPLASTIC"/>
    <property type="match status" value="1"/>
</dbReference>
<comment type="function">
    <text evidence="1">The alpha subunit is responsible for the aldol cleavage of indoleglycerol phosphate to indole and glyceraldehyde 3-phosphate.</text>
</comment>
<dbReference type="InterPro" id="IPR011060">
    <property type="entry name" value="RibuloseP-bd_barrel"/>
</dbReference>
<dbReference type="CDD" id="cd04724">
    <property type="entry name" value="Tryptophan_synthase_alpha"/>
    <property type="match status" value="1"/>
</dbReference>
<evidence type="ECO:0000256" key="9">
    <source>
        <dbReference type="ARBA" id="ARBA00049047"/>
    </source>
</evidence>
<sequence length="269" mass="28914">MAKDRIKESFAAIQQEGRTGLIMFLTAGFPDRQATLELVPALVAAGADIIELGVPFSDPLAEGPVIQESSFLALQQDITLADCFEMVEELRDKVPDTPLVLMGYYNPIYSYGLEKFAKRAQETGVDGLIAVDLPHSESAPLAEQCAAYGIHMIPLLAPTSTDDSIKESCVDAGGFIYCISLTGVTGARDELSGRGIELLERVRPHTSLPLTVGFGISRREHVETVCREAEAAVVGSALVRVMLESPRDQLVARASELVARLAGRQVGAE</sequence>
<keyword evidence="6" id="KW-0822">Tryptophan biosynthesis</keyword>
<name>A0A382E6S1_9ZZZZ</name>
<dbReference type="UniPathway" id="UPA00035">
    <property type="reaction ID" value="UER00044"/>
</dbReference>
<organism evidence="10">
    <name type="scientific">marine metagenome</name>
    <dbReference type="NCBI Taxonomy" id="408172"/>
    <lineage>
        <taxon>unclassified sequences</taxon>
        <taxon>metagenomes</taxon>
        <taxon>ecological metagenomes</taxon>
    </lineage>
</organism>
<evidence type="ECO:0000256" key="1">
    <source>
        <dbReference type="ARBA" id="ARBA00003365"/>
    </source>
</evidence>
<dbReference type="HAMAP" id="MF_00131">
    <property type="entry name" value="Trp_synth_alpha"/>
    <property type="match status" value="1"/>
</dbReference>
<dbReference type="AlphaFoldDB" id="A0A382E6S1"/>
<dbReference type="Gene3D" id="3.20.20.70">
    <property type="entry name" value="Aldolase class I"/>
    <property type="match status" value="1"/>
</dbReference>
<dbReference type="EMBL" id="UINC01042650">
    <property type="protein sequence ID" value="SVB45577.1"/>
    <property type="molecule type" value="Genomic_DNA"/>
</dbReference>
<reference evidence="10" key="1">
    <citation type="submission" date="2018-05" db="EMBL/GenBank/DDBJ databases">
        <authorList>
            <person name="Lanie J.A."/>
            <person name="Ng W.-L."/>
            <person name="Kazmierczak K.M."/>
            <person name="Andrzejewski T.M."/>
            <person name="Davidsen T.M."/>
            <person name="Wayne K.J."/>
            <person name="Tettelin H."/>
            <person name="Glass J.I."/>
            <person name="Rusch D."/>
            <person name="Podicherti R."/>
            <person name="Tsui H.-C.T."/>
            <person name="Winkler M.E."/>
        </authorList>
    </citation>
    <scope>NUCLEOTIDE SEQUENCE</scope>
</reference>
<keyword evidence="5" id="KW-0028">Amino-acid biosynthesis</keyword>
<comment type="subunit">
    <text evidence="3">Tetramer of two alpha and two beta chains.</text>
</comment>
<evidence type="ECO:0000313" key="10">
    <source>
        <dbReference type="EMBL" id="SVB45577.1"/>
    </source>
</evidence>
<dbReference type="GO" id="GO:0005829">
    <property type="term" value="C:cytosol"/>
    <property type="evidence" value="ECO:0007669"/>
    <property type="project" value="TreeGrafter"/>
</dbReference>
<keyword evidence="7" id="KW-0057">Aromatic amino acid biosynthesis</keyword>
<evidence type="ECO:0000256" key="5">
    <source>
        <dbReference type="ARBA" id="ARBA00022605"/>
    </source>
</evidence>
<keyword evidence="8" id="KW-0456">Lyase</keyword>
<evidence type="ECO:0000256" key="4">
    <source>
        <dbReference type="ARBA" id="ARBA00012043"/>
    </source>
</evidence>
<dbReference type="PANTHER" id="PTHR43406">
    <property type="entry name" value="TRYPTOPHAN SYNTHASE, ALPHA CHAIN"/>
    <property type="match status" value="1"/>
</dbReference>
<dbReference type="Pfam" id="PF00290">
    <property type="entry name" value="Trp_syntA"/>
    <property type="match status" value="1"/>
</dbReference>
<protein>
    <recommendedName>
        <fullName evidence="4">tryptophan synthase</fullName>
        <ecNumber evidence="4">4.2.1.20</ecNumber>
    </recommendedName>
</protein>
<evidence type="ECO:0000256" key="6">
    <source>
        <dbReference type="ARBA" id="ARBA00022822"/>
    </source>
</evidence>